<gene>
    <name evidence="2" type="primary">1600029I14Rik</name>
    <name evidence="2" type="synonym">Txndc6</name>
</gene>
<dbReference type="AlphaFoldDB" id="Q9DAT0"/>
<reference evidence="1" key="8">
    <citation type="journal article" date="2005" name="Science">
        <title>Antisense Transcription in the Mammalian Transcriptome.</title>
        <authorList>
            <consortium name="RIKEN Genome Exploration Research Group and Genome Science Group (Genome Network Project Core Group) and the FANTOM Consortium"/>
        </authorList>
    </citation>
    <scope>NUCLEOTIDE SEQUENCE</scope>
    <source>
        <strain evidence="1">C57BL/6J</strain>
        <tissue evidence="1">Placenta</tissue>
    </source>
</reference>
<dbReference type="AGR" id="MGI:1917047"/>
<reference evidence="1" key="3">
    <citation type="journal article" date="2000" name="Genome Res.">
        <title>RIKEN integrated sequence analysis (RISA) system--384-format sequencing pipeline with 384 multicapillary sequencer.</title>
        <authorList>
            <person name="Shibata K."/>
            <person name="Itoh M."/>
            <person name="Aizawa K."/>
            <person name="Nagaoka S."/>
            <person name="Sasaki N."/>
            <person name="Carninci P."/>
            <person name="Konno H."/>
            <person name="Akiyama J."/>
            <person name="Nishi K."/>
            <person name="Kitsunai T."/>
            <person name="Tashiro H."/>
            <person name="Itoh M."/>
            <person name="Sumi N."/>
            <person name="Ishii Y."/>
            <person name="Nakamura S."/>
            <person name="Hazama M."/>
            <person name="Nishine T."/>
            <person name="Harada A."/>
            <person name="Yamamoto R."/>
            <person name="Matsumoto H."/>
            <person name="Sakaguchi S."/>
            <person name="Ikegami T."/>
            <person name="Kashiwagi K."/>
            <person name="Fujiwake S."/>
            <person name="Inoue K."/>
            <person name="Togawa Y."/>
            <person name="Izawa M."/>
            <person name="Ohara E."/>
            <person name="Watahiki M."/>
            <person name="Yoneda Y."/>
            <person name="Ishikawa T."/>
            <person name="Ozawa K."/>
            <person name="Tanaka T."/>
            <person name="Matsuura S."/>
            <person name="Kawai J."/>
            <person name="Okazaki Y."/>
            <person name="Muramatsu M."/>
            <person name="Inoue Y."/>
            <person name="Kira A."/>
            <person name="Hayashizaki Y."/>
        </authorList>
    </citation>
    <scope>NUCLEOTIDE SEQUENCE</scope>
    <source>
        <strain evidence="1">C57BL/6J</strain>
        <tissue evidence="1">Placenta</tissue>
    </source>
</reference>
<reference evidence="1" key="1">
    <citation type="journal article" date="1999" name="Methods Enzymol.">
        <title>High-efficiency full-length cDNA cloning.</title>
        <authorList>
            <person name="Carninci P."/>
            <person name="Hayashizaki Y."/>
        </authorList>
    </citation>
    <scope>NUCLEOTIDE SEQUENCE</scope>
    <source>
        <strain evidence="1">C57BL/6J</strain>
        <tissue evidence="1">Placenta</tissue>
    </source>
</reference>
<reference evidence="1" key="4">
    <citation type="submission" date="2000-07" db="EMBL/GenBank/DDBJ databases">
        <authorList>
            <person name="Adachi J."/>
            <person name="Aizawa K."/>
            <person name="Akahira S."/>
            <person name="Akimura T."/>
            <person name="Arai A."/>
            <person name="Aono H."/>
            <person name="Arakawa T."/>
            <person name="Bono H."/>
            <person name="Carninci P."/>
            <person name="Fukuda S."/>
            <person name="Fukunishi Y."/>
            <person name="Furuno M."/>
            <person name="Hanagaki T."/>
            <person name="Hara A."/>
            <person name="Hayatsu N."/>
            <person name="Hiramoto K."/>
            <person name="Hiraoka T."/>
            <person name="Hori F."/>
            <person name="Imotani K."/>
            <person name="Ishii Y."/>
            <person name="Itoh M."/>
            <person name="Izawa M."/>
            <person name="Kasukawa T."/>
            <person name="Kato H."/>
            <person name="Kawai J."/>
            <person name="Kojima Y."/>
            <person name="Konno H."/>
            <person name="Kouda M."/>
            <person name="Koya S."/>
            <person name="Kurihara C."/>
            <person name="Matsuyama T."/>
            <person name="Miyazaki A."/>
            <person name="Nishi K."/>
            <person name="Nomura K."/>
            <person name="Numazaki R."/>
            <person name="Ohno M."/>
            <person name="Okazaki Y."/>
            <person name="Okido T."/>
            <person name="Owa C."/>
            <person name="Saito H."/>
            <person name="Saito R."/>
            <person name="Sakai C."/>
            <person name="Sakai K."/>
            <person name="Sano H."/>
            <person name="Sasaki D."/>
            <person name="Shibata K."/>
            <person name="Shibata Y."/>
            <person name="Shinagawa A."/>
            <person name="Shiraki T."/>
            <person name="Sogabe Y."/>
            <person name="Suzuki H."/>
            <person name="Tagami M."/>
            <person name="Tagawa A."/>
            <person name="Takahashi F."/>
            <person name="Tanaka T."/>
            <person name="Tejima Y."/>
            <person name="Toya T."/>
            <person name="Yamamura T."/>
            <person name="Yasunishi A."/>
            <person name="Yoshida K."/>
            <person name="Yoshino M."/>
            <person name="Muramatsu M."/>
            <person name="Hayashizaki Y."/>
        </authorList>
    </citation>
    <scope>NUCLEOTIDE SEQUENCE</scope>
    <source>
        <strain evidence="1">C57BL/6J</strain>
        <tissue evidence="1">Placenta</tissue>
    </source>
</reference>
<protein>
    <submittedName>
        <fullName evidence="1">Uncharacterized protein</fullName>
    </submittedName>
</protein>
<reference evidence="1" key="6">
    <citation type="journal article" date="2002" name="Nature">
        <title>Analysis of the mouse transcriptome based on functional annotation of 60,770 full-length cDNAs.</title>
        <authorList>
            <consortium name="The FANTOM Consortium and the RIKEN Genome Exploration Research Group Phase I and II Team"/>
        </authorList>
    </citation>
    <scope>NUCLEOTIDE SEQUENCE</scope>
    <source>
        <strain evidence="1">C57BL/6J</strain>
        <tissue evidence="1">Placenta</tissue>
    </source>
</reference>
<dbReference type="EMBL" id="AK005560">
    <property type="protein sequence ID" value="BAB24120.1"/>
    <property type="molecule type" value="mRNA"/>
</dbReference>
<evidence type="ECO:0000313" key="1">
    <source>
        <dbReference type="EMBL" id="BAB24120.1"/>
    </source>
</evidence>
<reference evidence="1" key="2">
    <citation type="journal article" date="2000" name="Genome Res.">
        <title>Normalization and subtraction of cap-trapper-selected cDNAs to prepare full-length cDNA libraries for rapid discovery of new genes.</title>
        <authorList>
            <person name="Carninci P."/>
            <person name="Shibata Y."/>
            <person name="Hayatsu N."/>
            <person name="Sugahara Y."/>
            <person name="Shibata K."/>
            <person name="Itoh M."/>
            <person name="Konno H."/>
            <person name="Okazaki Y."/>
            <person name="Muramatsu M."/>
            <person name="Hayashizaki Y."/>
        </authorList>
    </citation>
    <scope>NUCLEOTIDE SEQUENCE</scope>
    <source>
        <strain evidence="1">C57BL/6J</strain>
        <tissue evidence="1">Placenta</tissue>
    </source>
</reference>
<evidence type="ECO:0000313" key="2">
    <source>
        <dbReference type="MGI" id="MGI:1917047"/>
    </source>
</evidence>
<sequence length="116" mass="13123">MHFSSSETIGSFTLYQPVSGLSTAQKCLLMLCMEAGTERTPTESWRCSSPVSSSQIKTRKLHRVLRLKLWWAPWRTLACLSVSEDWNAVLSSAGIKVTRPPEEPSVHAGRHRRLQR</sequence>
<name>Q9DAT0_MOUSE</name>
<dbReference type="UCSC" id="uc009ree.1">
    <property type="organism name" value="mouse"/>
</dbReference>
<reference evidence="1" key="7">
    <citation type="journal article" date="2005" name="Science">
        <title>The Transcriptional Landscape of the Mammalian Genome.</title>
        <authorList>
            <consortium name="The FANTOM Consortium"/>
            <consortium name="Riken Genome Exploration Research Group and Genome Science Group (Genome Network Project Core Group)"/>
        </authorList>
    </citation>
    <scope>NUCLEOTIDE SEQUENCE</scope>
    <source>
        <strain evidence="1">C57BL/6J</strain>
        <tissue evidence="1">Placenta</tissue>
    </source>
</reference>
<dbReference type="MGI" id="MGI:1917047">
    <property type="gene designation" value="1600029I14Rik"/>
</dbReference>
<proteinExistence type="evidence at transcript level"/>
<reference evidence="1" key="5">
    <citation type="journal article" date="2001" name="Nature">
        <title>Functional annotation of a full-length mouse cDNA collection.</title>
        <authorList>
            <consortium name="The RIKEN Genome Exploration Research Group Phase II Team and the FANTOM Consortium"/>
        </authorList>
    </citation>
    <scope>NUCLEOTIDE SEQUENCE</scope>
    <source>
        <strain evidence="1">C57BL/6J</strain>
        <tissue evidence="1">Placenta</tissue>
    </source>
</reference>
<organism evidence="1">
    <name type="scientific">Mus musculus</name>
    <name type="common">Mouse</name>
    <dbReference type="NCBI Taxonomy" id="10090"/>
    <lineage>
        <taxon>Eukaryota</taxon>
        <taxon>Metazoa</taxon>
        <taxon>Chordata</taxon>
        <taxon>Craniata</taxon>
        <taxon>Vertebrata</taxon>
        <taxon>Euteleostomi</taxon>
        <taxon>Mammalia</taxon>
        <taxon>Eutheria</taxon>
        <taxon>Euarchontoglires</taxon>
        <taxon>Glires</taxon>
        <taxon>Rodentia</taxon>
        <taxon>Myomorpha</taxon>
        <taxon>Muroidea</taxon>
        <taxon>Muridae</taxon>
        <taxon>Murinae</taxon>
        <taxon>Mus</taxon>
        <taxon>Mus</taxon>
    </lineage>
</organism>
<accession>Q9DAT0</accession>